<evidence type="ECO:0000256" key="7">
    <source>
        <dbReference type="SAM" id="MobiDB-lite"/>
    </source>
</evidence>
<evidence type="ECO:0000313" key="10">
    <source>
        <dbReference type="Proteomes" id="UP001174909"/>
    </source>
</evidence>
<keyword evidence="6" id="KW-0479">Metal-binding</keyword>
<feature type="transmembrane region" description="Helical" evidence="8">
    <location>
        <begin position="248"/>
        <end position="272"/>
    </location>
</feature>
<comment type="similarity">
    <text evidence="2">Belongs to the ADIPOR family.</text>
</comment>
<dbReference type="GO" id="GO:0005886">
    <property type="term" value="C:plasma membrane"/>
    <property type="evidence" value="ECO:0007669"/>
    <property type="project" value="TreeGrafter"/>
</dbReference>
<proteinExistence type="inferred from homology"/>
<keyword evidence="4 8" id="KW-1133">Transmembrane helix</keyword>
<evidence type="ECO:0000256" key="4">
    <source>
        <dbReference type="ARBA" id="ARBA00022989"/>
    </source>
</evidence>
<keyword evidence="10" id="KW-1185">Reference proteome</keyword>
<protein>
    <submittedName>
        <fullName evidence="9">Adiponectin receptor protein 2</fullName>
    </submittedName>
</protein>
<evidence type="ECO:0000313" key="9">
    <source>
        <dbReference type="EMBL" id="CAI7993039.1"/>
    </source>
</evidence>
<evidence type="ECO:0000256" key="2">
    <source>
        <dbReference type="ARBA" id="ARBA00007018"/>
    </source>
</evidence>
<feature type="binding site" evidence="6">
    <location>
        <position position="394"/>
    </location>
    <ligand>
        <name>Zn(2+)</name>
        <dbReference type="ChEBI" id="CHEBI:29105"/>
    </ligand>
</feature>
<comment type="caution">
    <text evidence="9">The sequence shown here is derived from an EMBL/GenBank/DDBJ whole genome shotgun (WGS) entry which is preliminary data.</text>
</comment>
<organism evidence="9 10">
    <name type="scientific">Geodia barretti</name>
    <name type="common">Barrett's horny sponge</name>
    <dbReference type="NCBI Taxonomy" id="519541"/>
    <lineage>
        <taxon>Eukaryota</taxon>
        <taxon>Metazoa</taxon>
        <taxon>Porifera</taxon>
        <taxon>Demospongiae</taxon>
        <taxon>Heteroscleromorpha</taxon>
        <taxon>Tetractinellida</taxon>
        <taxon>Astrophorina</taxon>
        <taxon>Geodiidae</taxon>
        <taxon>Geodia</taxon>
    </lineage>
</organism>
<reference evidence="9" key="1">
    <citation type="submission" date="2023-03" db="EMBL/GenBank/DDBJ databases">
        <authorList>
            <person name="Steffen K."/>
            <person name="Cardenas P."/>
        </authorList>
    </citation>
    <scope>NUCLEOTIDE SEQUENCE</scope>
</reference>
<feature type="compositionally biased region" description="Basic and acidic residues" evidence="7">
    <location>
        <begin position="30"/>
        <end position="49"/>
    </location>
</feature>
<feature type="transmembrane region" description="Helical" evidence="8">
    <location>
        <begin position="205"/>
        <end position="228"/>
    </location>
</feature>
<feature type="transmembrane region" description="Helical" evidence="8">
    <location>
        <begin position="396"/>
        <end position="413"/>
    </location>
</feature>
<evidence type="ECO:0000256" key="5">
    <source>
        <dbReference type="ARBA" id="ARBA00023136"/>
    </source>
</evidence>
<name>A0AA35QVL2_GEOBA</name>
<feature type="transmembrane region" description="Helical" evidence="8">
    <location>
        <begin position="325"/>
        <end position="344"/>
    </location>
</feature>
<feature type="compositionally biased region" description="Acidic residues" evidence="7">
    <location>
        <begin position="90"/>
        <end position="114"/>
    </location>
</feature>
<dbReference type="GO" id="GO:0038023">
    <property type="term" value="F:signaling receptor activity"/>
    <property type="evidence" value="ECO:0007669"/>
    <property type="project" value="TreeGrafter"/>
</dbReference>
<dbReference type="PANTHER" id="PTHR20855">
    <property type="entry name" value="ADIPOR/PROGESTIN RECEPTOR-RELATED"/>
    <property type="match status" value="1"/>
</dbReference>
<feature type="binding site" evidence="6">
    <location>
        <position position="398"/>
    </location>
    <ligand>
        <name>Zn(2+)</name>
        <dbReference type="ChEBI" id="CHEBI:29105"/>
    </ligand>
</feature>
<keyword evidence="5 8" id="KW-0472">Membrane</keyword>
<dbReference type="Pfam" id="PF03006">
    <property type="entry name" value="HlyIII"/>
    <property type="match status" value="2"/>
</dbReference>
<evidence type="ECO:0000256" key="6">
    <source>
        <dbReference type="PIRSR" id="PIRSR604254-1"/>
    </source>
</evidence>
<accession>A0AA35QVL2</accession>
<keyword evidence="9" id="KW-0675">Receptor</keyword>
<feature type="transmembrane region" description="Helical" evidence="8">
    <location>
        <begin position="284"/>
        <end position="305"/>
    </location>
</feature>
<dbReference type="GO" id="GO:0033211">
    <property type="term" value="P:adiponectin-activated signaling pathway"/>
    <property type="evidence" value="ECO:0007669"/>
    <property type="project" value="TreeGrafter"/>
</dbReference>
<dbReference type="InterPro" id="IPR004254">
    <property type="entry name" value="AdipoR/HlyIII-related"/>
</dbReference>
<feature type="compositionally biased region" description="Basic and acidic residues" evidence="7">
    <location>
        <begin position="56"/>
        <end position="75"/>
    </location>
</feature>
<comment type="subcellular location">
    <subcellularLocation>
        <location evidence="1">Membrane</location>
        <topology evidence="1">Multi-pass membrane protein</topology>
    </subcellularLocation>
</comment>
<evidence type="ECO:0000256" key="1">
    <source>
        <dbReference type="ARBA" id="ARBA00004141"/>
    </source>
</evidence>
<dbReference type="EMBL" id="CASHTH010000173">
    <property type="protein sequence ID" value="CAI7993039.1"/>
    <property type="molecule type" value="Genomic_DNA"/>
</dbReference>
<feature type="binding site" evidence="6">
    <location>
        <position position="269"/>
    </location>
    <ligand>
        <name>Zn(2+)</name>
        <dbReference type="ChEBI" id="CHEBI:29105"/>
    </ligand>
</feature>
<dbReference type="Proteomes" id="UP001174909">
    <property type="component" value="Unassembled WGS sequence"/>
</dbReference>
<keyword evidence="3 8" id="KW-0812">Transmembrane</keyword>
<evidence type="ECO:0000256" key="8">
    <source>
        <dbReference type="SAM" id="Phobius"/>
    </source>
</evidence>
<dbReference type="PANTHER" id="PTHR20855:SF52">
    <property type="entry name" value="ADIPONECTIN RECEPTOR PROTEIN"/>
    <property type="match status" value="1"/>
</dbReference>
<feature type="transmembrane region" description="Helical" evidence="8">
    <location>
        <begin position="356"/>
        <end position="376"/>
    </location>
</feature>
<feature type="region of interest" description="Disordered" evidence="7">
    <location>
        <begin position="1"/>
        <end position="123"/>
    </location>
</feature>
<keyword evidence="6" id="KW-0862">Zinc</keyword>
<sequence length="441" mass="50309">MQRSQSISAQERQWRRSSTGSVQRRRRRVKPTEEAESRETPDDPKDRGEGQQPPVSERDDYERGEEPRDDARNHDGSSGQTDMMLPAGTTEDEEETGDSEEREETEEEEEDDDSSSVHSDSSLMAASLRKISEKVGELEAHIMQKVEKTRANIERVSHYAWTALPFDKLPKWLQDNEYLTAEHRPPMHSFLGCFKSMFRMHTETWNIWTHFLGFAFFVALCLGIYVYGDYITFLFEDIEIYQLPATEQAMLFCFFLAAMICLSFSALFHLFSNHSQSVYKIFSRLDYSGIAILITGSSIPAYYYGFYCSDAAKSFAAHEYRPLRFTTFVAFGVYGVVPAVHVIAEEGIEKQHVIDAGKGLLVMACLYIVGAVLYVVRFPERIFPGKFNTWASSHQIFHVCVVCAAVVHYNTLLSMIKYRMSFDSCAMDLVGTAARLELPIT</sequence>
<dbReference type="AlphaFoldDB" id="A0AA35QVL2"/>
<dbReference type="GO" id="GO:0046872">
    <property type="term" value="F:metal ion binding"/>
    <property type="evidence" value="ECO:0007669"/>
    <property type="project" value="UniProtKB-KW"/>
</dbReference>
<gene>
    <name evidence="9" type="ORF">GBAR_LOCUS1175</name>
</gene>
<feature type="compositionally biased region" description="Polar residues" evidence="7">
    <location>
        <begin position="1"/>
        <end position="22"/>
    </location>
</feature>
<evidence type="ECO:0000256" key="3">
    <source>
        <dbReference type="ARBA" id="ARBA00022692"/>
    </source>
</evidence>